<proteinExistence type="predicted"/>
<sequence length="330" mass="38086">MKFHRVRRMLRPSRTFFELMRRVEVLERERSGAARFVRHSPAWLRIEQLAGMHFASTEVESVDVELSRFVEADDHPQVKVTQRHFGLFAPYGPMPLHVTEHAMQEKRFERNAAFERFVNLACGDLAWLHYLAWSSMHPVLGYERARNPFVERVTSLANARAKTSGLAPGETVERHALACRRAFPGIYCAPRRSLADLQRMLTRYFNVPLRIVPRYGRWIPVPGSRGGGLRIGAWRLGARIWDVQHSLEIVIGPIEADEFYRWQRRAAAIMAVHTVTADFVDGRIDPVIKVQVRTRPELAGKVGRMRIGVDAWSRPNHALRTLTIYESFRD</sequence>
<dbReference type="Proteomes" id="UP000062788">
    <property type="component" value="Unassembled WGS sequence"/>
</dbReference>
<organism evidence="1 2">
    <name type="scientific">Burkholderia singularis</name>
    <dbReference type="NCBI Taxonomy" id="1503053"/>
    <lineage>
        <taxon>Bacteria</taxon>
        <taxon>Pseudomonadati</taxon>
        <taxon>Pseudomonadota</taxon>
        <taxon>Betaproteobacteria</taxon>
        <taxon>Burkholderiales</taxon>
        <taxon>Burkholderiaceae</taxon>
        <taxon>Burkholderia</taxon>
        <taxon>pseudomallei group</taxon>
    </lineage>
</organism>
<evidence type="ECO:0000313" key="2">
    <source>
        <dbReference type="Proteomes" id="UP000062788"/>
    </source>
</evidence>
<evidence type="ECO:0000313" key="1">
    <source>
        <dbReference type="EMBL" id="KVE27311.1"/>
    </source>
</evidence>
<reference evidence="1 2" key="1">
    <citation type="submission" date="2015-11" db="EMBL/GenBank/DDBJ databases">
        <title>Expanding the genomic diversity of Burkholderia species for the development of highly accurate diagnostics.</title>
        <authorList>
            <person name="Sahl J."/>
            <person name="Keim P."/>
            <person name="Wagner D."/>
        </authorList>
    </citation>
    <scope>NUCLEOTIDE SEQUENCE [LARGE SCALE GENOMIC DNA]</scope>
    <source>
        <strain evidence="1 2">TSV85</strain>
    </source>
</reference>
<dbReference type="PANTHER" id="PTHR35564">
    <property type="match status" value="1"/>
</dbReference>
<dbReference type="AlphaFoldDB" id="A0A103E2U4"/>
<gene>
    <name evidence="1" type="ORF">WS67_12520</name>
</gene>
<dbReference type="Pfam" id="PF06996">
    <property type="entry name" value="T6SS_TssG"/>
    <property type="match status" value="1"/>
</dbReference>
<protein>
    <submittedName>
        <fullName evidence="1">Type VI secretion protein</fullName>
    </submittedName>
</protein>
<dbReference type="RefSeq" id="WP_059516734.1">
    <property type="nucleotide sequence ID" value="NZ_LOWA01000031.1"/>
</dbReference>
<keyword evidence="2" id="KW-1185">Reference proteome</keyword>
<dbReference type="EMBL" id="LOWA01000031">
    <property type="protein sequence ID" value="KVE27311.1"/>
    <property type="molecule type" value="Genomic_DNA"/>
</dbReference>
<accession>A0A103E2U4</accession>
<dbReference type="InterPro" id="IPR010732">
    <property type="entry name" value="T6SS_TssG-like"/>
</dbReference>
<comment type="caution">
    <text evidence="1">The sequence shown here is derived from an EMBL/GenBank/DDBJ whole genome shotgun (WGS) entry which is preliminary data.</text>
</comment>
<dbReference type="PANTHER" id="PTHR35564:SF4">
    <property type="entry name" value="CYTOPLASMIC PROTEIN"/>
    <property type="match status" value="1"/>
</dbReference>
<dbReference type="OrthoDB" id="1523296at2"/>
<name>A0A103E2U4_9BURK</name>